<dbReference type="STRING" id="225324.SAMN02745126_00006"/>
<protein>
    <submittedName>
        <fullName evidence="1">Uncharacterized protein</fullName>
    </submittedName>
</protein>
<proteinExistence type="predicted"/>
<keyword evidence="2" id="KW-1185">Reference proteome</keyword>
<gene>
    <name evidence="1" type="ORF">SAMN02745126_00006</name>
</gene>
<dbReference type="Proteomes" id="UP000190092">
    <property type="component" value="Unassembled WGS sequence"/>
</dbReference>
<reference evidence="2" key="1">
    <citation type="submission" date="2017-02" db="EMBL/GenBank/DDBJ databases">
        <authorList>
            <person name="Varghese N."/>
            <person name="Submissions S."/>
        </authorList>
    </citation>
    <scope>NUCLEOTIDE SEQUENCE [LARGE SCALE GENOMIC DNA]</scope>
    <source>
        <strain evidence="2">ATCC 27094</strain>
    </source>
</reference>
<evidence type="ECO:0000313" key="1">
    <source>
        <dbReference type="EMBL" id="SJZ30375.1"/>
    </source>
</evidence>
<organism evidence="1 2">
    <name type="scientific">Enhydrobacter aerosaccus</name>
    <dbReference type="NCBI Taxonomy" id="225324"/>
    <lineage>
        <taxon>Bacteria</taxon>
        <taxon>Pseudomonadati</taxon>
        <taxon>Pseudomonadota</taxon>
        <taxon>Alphaproteobacteria</taxon>
        <taxon>Hyphomicrobiales</taxon>
        <taxon>Enhydrobacter</taxon>
    </lineage>
</organism>
<name>A0A1T4JJM0_9HYPH</name>
<dbReference type="OrthoDB" id="7375674at2"/>
<dbReference type="EMBL" id="FUWJ01000001">
    <property type="protein sequence ID" value="SJZ30375.1"/>
    <property type="molecule type" value="Genomic_DNA"/>
</dbReference>
<accession>A0A1T4JJM0</accession>
<dbReference type="RefSeq" id="WP_085931765.1">
    <property type="nucleotide sequence ID" value="NZ_FUWJ01000001.1"/>
</dbReference>
<sequence length="128" mass="15006">MTYLELAPAITALRSRPEEFEFTDGCLHHLNSRHRFHFRSDNEVEIHALCDCSLLRARPEQAKDFHAAYREWHASYWRPMEINREFASHFAPPPLWRRAAIWLLRRLLAWQHAPSPTVKAAAPLQPVG</sequence>
<evidence type="ECO:0000313" key="2">
    <source>
        <dbReference type="Proteomes" id="UP000190092"/>
    </source>
</evidence>
<dbReference type="AlphaFoldDB" id="A0A1T4JJM0"/>